<dbReference type="Gene3D" id="1.20.120.1760">
    <property type="match status" value="1"/>
</dbReference>
<keyword evidence="1 2" id="KW-0808">Transferase</keyword>
<comment type="similarity">
    <text evidence="2">Belongs to the CDP-alcohol phosphatidyltransferase class-I family.</text>
</comment>
<keyword evidence="3" id="KW-1133">Transmembrane helix</keyword>
<protein>
    <submittedName>
        <fullName evidence="4">Phosphatidylglycerophosphate synthase</fullName>
    </submittedName>
</protein>
<reference evidence="4 5" key="1">
    <citation type="submission" date="2016-10" db="EMBL/GenBank/DDBJ databases">
        <authorList>
            <person name="de Groot N.N."/>
        </authorList>
    </citation>
    <scope>NUCLEOTIDE SEQUENCE [LARGE SCALE GENOMIC DNA]</scope>
    <source>
        <strain evidence="4 5">DSM 23042</strain>
    </source>
</reference>
<evidence type="ECO:0000256" key="1">
    <source>
        <dbReference type="ARBA" id="ARBA00022679"/>
    </source>
</evidence>
<dbReference type="AlphaFoldDB" id="A0A1H9PGK0"/>
<dbReference type="Pfam" id="PF01066">
    <property type="entry name" value="CDP-OH_P_transf"/>
    <property type="match status" value="1"/>
</dbReference>
<dbReference type="Proteomes" id="UP000198885">
    <property type="component" value="Unassembled WGS sequence"/>
</dbReference>
<sequence>MLDAGARRIIDPPLNMLGRHVARTGIGANAVTLAGLALGLVAAGLIYADRPWLALLFLAISRLADGLDGAVARATAKTDFGGYLDIAADFLFYGAVPLAFVLNDPAANGAAGAFLLASFYFNATSFLGYAILAEKHDMETAAQGSKSLYFSNGILEGTETIAFFVLLCLLPGLFAPLAWVFGALCYATALLRIAAAHRIFTTTESP</sequence>
<dbReference type="InterPro" id="IPR043130">
    <property type="entry name" value="CDP-OH_PTrfase_TM_dom"/>
</dbReference>
<name>A0A1H9PGK0_9RHOB</name>
<dbReference type="InterPro" id="IPR000462">
    <property type="entry name" value="CDP-OH_P_trans"/>
</dbReference>
<evidence type="ECO:0000256" key="2">
    <source>
        <dbReference type="RuleBase" id="RU003750"/>
    </source>
</evidence>
<dbReference type="PROSITE" id="PS00379">
    <property type="entry name" value="CDP_ALCOHOL_P_TRANSF"/>
    <property type="match status" value="1"/>
</dbReference>
<evidence type="ECO:0000256" key="3">
    <source>
        <dbReference type="SAM" id="Phobius"/>
    </source>
</evidence>
<dbReference type="GO" id="GO:0016780">
    <property type="term" value="F:phosphotransferase activity, for other substituted phosphate groups"/>
    <property type="evidence" value="ECO:0007669"/>
    <property type="project" value="InterPro"/>
</dbReference>
<keyword evidence="3" id="KW-0472">Membrane</keyword>
<organism evidence="4 5">
    <name type="scientific">Tranquillimonas rosea</name>
    <dbReference type="NCBI Taxonomy" id="641238"/>
    <lineage>
        <taxon>Bacteria</taxon>
        <taxon>Pseudomonadati</taxon>
        <taxon>Pseudomonadota</taxon>
        <taxon>Alphaproteobacteria</taxon>
        <taxon>Rhodobacterales</taxon>
        <taxon>Roseobacteraceae</taxon>
        <taxon>Tranquillimonas</taxon>
    </lineage>
</organism>
<dbReference type="RefSeq" id="WP_092686960.1">
    <property type="nucleotide sequence ID" value="NZ_CBDDGO010000004.1"/>
</dbReference>
<evidence type="ECO:0000313" key="4">
    <source>
        <dbReference type="EMBL" id="SER46995.1"/>
    </source>
</evidence>
<keyword evidence="3" id="KW-0812">Transmembrane</keyword>
<dbReference type="GO" id="GO:0016020">
    <property type="term" value="C:membrane"/>
    <property type="evidence" value="ECO:0007669"/>
    <property type="project" value="InterPro"/>
</dbReference>
<evidence type="ECO:0000313" key="5">
    <source>
        <dbReference type="Proteomes" id="UP000198885"/>
    </source>
</evidence>
<dbReference type="GO" id="GO:0008654">
    <property type="term" value="P:phospholipid biosynthetic process"/>
    <property type="evidence" value="ECO:0007669"/>
    <property type="project" value="InterPro"/>
</dbReference>
<feature type="transmembrane region" description="Helical" evidence="3">
    <location>
        <begin position="21"/>
        <end position="46"/>
    </location>
</feature>
<dbReference type="InterPro" id="IPR048254">
    <property type="entry name" value="CDP_ALCOHOL_P_TRANSF_CS"/>
</dbReference>
<accession>A0A1H9PGK0</accession>
<gene>
    <name evidence="4" type="ORF">SAMN04490244_101160</name>
</gene>
<feature type="transmembrane region" description="Helical" evidence="3">
    <location>
        <begin position="153"/>
        <end position="173"/>
    </location>
</feature>
<dbReference type="STRING" id="641238.SAMN04490244_101160"/>
<dbReference type="OrthoDB" id="9790577at2"/>
<feature type="transmembrane region" description="Helical" evidence="3">
    <location>
        <begin position="83"/>
        <end position="103"/>
    </location>
</feature>
<feature type="transmembrane region" description="Helical" evidence="3">
    <location>
        <begin position="109"/>
        <end position="132"/>
    </location>
</feature>
<proteinExistence type="inferred from homology"/>
<dbReference type="EMBL" id="FOGU01000001">
    <property type="protein sequence ID" value="SER46995.1"/>
    <property type="molecule type" value="Genomic_DNA"/>
</dbReference>
<keyword evidence="5" id="KW-1185">Reference proteome</keyword>